<comment type="subcellular location">
    <subcellularLocation>
        <location evidence="1 9">Cell outer membrane</location>
        <topology evidence="1 9">Multi-pass membrane protein</topology>
    </subcellularLocation>
</comment>
<keyword evidence="2 9" id="KW-0813">Transport</keyword>
<feature type="signal peptide" evidence="10">
    <location>
        <begin position="1"/>
        <end position="18"/>
    </location>
</feature>
<evidence type="ECO:0000256" key="4">
    <source>
        <dbReference type="ARBA" id="ARBA00022692"/>
    </source>
</evidence>
<evidence type="ECO:0000313" key="12">
    <source>
        <dbReference type="EMBL" id="MFD1094395.1"/>
    </source>
</evidence>
<proteinExistence type="inferred from homology"/>
<dbReference type="Gene3D" id="2.60.40.1120">
    <property type="entry name" value="Carboxypeptidase-like, regulatory domain"/>
    <property type="match status" value="1"/>
</dbReference>
<reference evidence="13" key="1">
    <citation type="journal article" date="2019" name="Int. J. Syst. Evol. Microbiol.">
        <title>The Global Catalogue of Microorganisms (GCM) 10K type strain sequencing project: providing services to taxonomists for standard genome sequencing and annotation.</title>
        <authorList>
            <consortium name="The Broad Institute Genomics Platform"/>
            <consortium name="The Broad Institute Genome Sequencing Center for Infectious Disease"/>
            <person name="Wu L."/>
            <person name="Ma J."/>
        </authorList>
    </citation>
    <scope>NUCLEOTIDE SEQUENCE [LARGE SCALE GENOMIC DNA]</scope>
    <source>
        <strain evidence="13">CCUG 64793</strain>
    </source>
</reference>
<sequence length="852" mass="93704">MRKLLAIALFFATATIFAQGTVTGTVIDSEMDGPLPGANIMVVGTNNGTTTDFDGNFSIEVGKAKGAIEISFVGYETKKVQFSVANGGTQDLGQIVVSPDADALEEIVITSFSLAIDRKTPVAVSTIKAADIETKLGNQEFPEILKSTPGVYATKQGGGFGDAELRLRGFNSENIAVMINGVPVNDMENGRVYWSNWAGLSDVTRSMQVQRGLGASKVAVPSIGGTVNIVTKTTDAEEGGNIFATTGNDGYMKFGATVSTGVMENGIAATVSASKTTGDGFVDGTEFEGYSYFLNLSKDFGENHQLSFTAFGAPQRHGQRETSYQIETYRESERGIKFNGDWGYLNGEVKHVQDNFYHKPQMSLNHYWDISDRTQLSTALYASFGTGGGGGYEGDANLRSIDSPYRSGYLQPLDLDLVVDENVENGALGSKTILYNSRNDHNWYGALSTLSTEITEDIELLGGVDIRYYKGKHFQEVKDLLGGTYWLDEGSNENNPVNVARVGDKINYYNDGIVLWEGGFAQVEYSNNDLSAFVSLAASNTSYKRIDYFNYLDSSPEQETDFINFFGYSAKGGANYNIDDNHNVFANIGYFEKAPFFNAVFQNFQNDINDEAKNQKIFSAELGYGFRSTDFRANLNVYRTLWGDRTFTQSYFDRASGESYFANILGVDALHQGIEFDFSYRPFQNLTITGMASIGDWKWDSNVTDVFIYDDNQNVLNPDDPINLYLDKVPVGGSAQNTFALGLDYEALPGTRVRVDYNYYDQLYADFDPIGVGTDDGNYMPWQVPDYGVVDLGLTHNFKFGPFDATINGNINNLLDTEYVSVADDGSASNARTASVWYGFGRTYTVGMKIKF</sequence>
<dbReference type="Pfam" id="PF07715">
    <property type="entry name" value="Plug"/>
    <property type="match status" value="1"/>
</dbReference>
<gene>
    <name evidence="12" type="ORF">ACFQ3Q_01415</name>
</gene>
<keyword evidence="12" id="KW-0675">Receptor</keyword>
<evidence type="ECO:0000256" key="2">
    <source>
        <dbReference type="ARBA" id="ARBA00022448"/>
    </source>
</evidence>
<keyword evidence="8 9" id="KW-0998">Cell outer membrane</keyword>
<evidence type="ECO:0000256" key="8">
    <source>
        <dbReference type="ARBA" id="ARBA00023237"/>
    </source>
</evidence>
<evidence type="ECO:0000256" key="5">
    <source>
        <dbReference type="ARBA" id="ARBA00022729"/>
    </source>
</evidence>
<evidence type="ECO:0000256" key="7">
    <source>
        <dbReference type="ARBA" id="ARBA00023136"/>
    </source>
</evidence>
<accession>A0ABW3NMF7</accession>
<dbReference type="PANTHER" id="PTHR30069">
    <property type="entry name" value="TONB-DEPENDENT OUTER MEMBRANE RECEPTOR"/>
    <property type="match status" value="1"/>
</dbReference>
<keyword evidence="7 9" id="KW-0472">Membrane</keyword>
<dbReference type="SUPFAM" id="SSF49464">
    <property type="entry name" value="Carboxypeptidase regulatory domain-like"/>
    <property type="match status" value="1"/>
</dbReference>
<evidence type="ECO:0000256" key="1">
    <source>
        <dbReference type="ARBA" id="ARBA00004571"/>
    </source>
</evidence>
<dbReference type="InterPro" id="IPR010917">
    <property type="entry name" value="TonB_rcpt_CS"/>
</dbReference>
<evidence type="ECO:0000256" key="6">
    <source>
        <dbReference type="ARBA" id="ARBA00023077"/>
    </source>
</evidence>
<dbReference type="Gene3D" id="2.40.170.20">
    <property type="entry name" value="TonB-dependent receptor, beta-barrel domain"/>
    <property type="match status" value="1"/>
</dbReference>
<protein>
    <submittedName>
        <fullName evidence="12">TonB-dependent receptor</fullName>
    </submittedName>
</protein>
<dbReference type="RefSeq" id="WP_380742198.1">
    <property type="nucleotide sequence ID" value="NZ_JBHTLI010000001.1"/>
</dbReference>
<evidence type="ECO:0000256" key="3">
    <source>
        <dbReference type="ARBA" id="ARBA00022452"/>
    </source>
</evidence>
<dbReference type="InterPro" id="IPR012910">
    <property type="entry name" value="Plug_dom"/>
</dbReference>
<comment type="caution">
    <text evidence="12">The sequence shown here is derived from an EMBL/GenBank/DDBJ whole genome shotgun (WGS) entry which is preliminary data.</text>
</comment>
<keyword evidence="13" id="KW-1185">Reference proteome</keyword>
<evidence type="ECO:0000259" key="11">
    <source>
        <dbReference type="Pfam" id="PF07715"/>
    </source>
</evidence>
<dbReference type="InterPro" id="IPR039426">
    <property type="entry name" value="TonB-dep_rcpt-like"/>
</dbReference>
<dbReference type="SUPFAM" id="SSF56935">
    <property type="entry name" value="Porins"/>
    <property type="match status" value="1"/>
</dbReference>
<evidence type="ECO:0000256" key="10">
    <source>
        <dbReference type="SAM" id="SignalP"/>
    </source>
</evidence>
<dbReference type="InterPro" id="IPR036942">
    <property type="entry name" value="Beta-barrel_TonB_sf"/>
</dbReference>
<dbReference type="Gene3D" id="2.170.130.10">
    <property type="entry name" value="TonB-dependent receptor, plug domain"/>
    <property type="match status" value="1"/>
</dbReference>
<dbReference type="InterPro" id="IPR037066">
    <property type="entry name" value="Plug_dom_sf"/>
</dbReference>
<dbReference type="InterPro" id="IPR008969">
    <property type="entry name" value="CarboxyPept-like_regulatory"/>
</dbReference>
<feature type="domain" description="TonB-dependent receptor plug" evidence="11">
    <location>
        <begin position="118"/>
        <end position="225"/>
    </location>
</feature>
<dbReference type="PROSITE" id="PS52016">
    <property type="entry name" value="TONB_DEPENDENT_REC_3"/>
    <property type="match status" value="1"/>
</dbReference>
<comment type="similarity">
    <text evidence="9">Belongs to the TonB-dependent receptor family.</text>
</comment>
<dbReference type="Proteomes" id="UP001597131">
    <property type="component" value="Unassembled WGS sequence"/>
</dbReference>
<dbReference type="EMBL" id="JBHTLI010000001">
    <property type="protein sequence ID" value="MFD1094395.1"/>
    <property type="molecule type" value="Genomic_DNA"/>
</dbReference>
<dbReference type="Pfam" id="PF13715">
    <property type="entry name" value="CarbopepD_reg_2"/>
    <property type="match status" value="1"/>
</dbReference>
<keyword evidence="5 10" id="KW-0732">Signal</keyword>
<name>A0ABW3NMF7_9FLAO</name>
<feature type="chain" id="PRO_5045929311" evidence="10">
    <location>
        <begin position="19"/>
        <end position="852"/>
    </location>
</feature>
<keyword evidence="3 9" id="KW-1134">Transmembrane beta strand</keyword>
<organism evidence="12 13">
    <name type="scientific">Salegentibacter chungangensis</name>
    <dbReference type="NCBI Taxonomy" id="1335724"/>
    <lineage>
        <taxon>Bacteria</taxon>
        <taxon>Pseudomonadati</taxon>
        <taxon>Bacteroidota</taxon>
        <taxon>Flavobacteriia</taxon>
        <taxon>Flavobacteriales</taxon>
        <taxon>Flavobacteriaceae</taxon>
        <taxon>Salegentibacter</taxon>
    </lineage>
</organism>
<keyword evidence="4 9" id="KW-0812">Transmembrane</keyword>
<dbReference type="PANTHER" id="PTHR30069:SF29">
    <property type="entry name" value="HEMOGLOBIN AND HEMOGLOBIN-HAPTOGLOBIN-BINDING PROTEIN 1-RELATED"/>
    <property type="match status" value="1"/>
</dbReference>
<evidence type="ECO:0000256" key="9">
    <source>
        <dbReference type="PROSITE-ProRule" id="PRU01360"/>
    </source>
</evidence>
<keyword evidence="6" id="KW-0798">TonB box</keyword>
<dbReference type="PROSITE" id="PS01156">
    <property type="entry name" value="TONB_DEPENDENT_REC_2"/>
    <property type="match status" value="1"/>
</dbReference>
<evidence type="ECO:0000313" key="13">
    <source>
        <dbReference type="Proteomes" id="UP001597131"/>
    </source>
</evidence>